<keyword evidence="8" id="KW-1185">Reference proteome</keyword>
<dbReference type="SUPFAM" id="SSF55785">
    <property type="entry name" value="PYP-like sensor domain (PAS domain)"/>
    <property type="match status" value="1"/>
</dbReference>
<feature type="domain" description="PAC" evidence="6">
    <location>
        <begin position="103"/>
        <end position="157"/>
    </location>
</feature>
<evidence type="ECO:0000259" key="6">
    <source>
        <dbReference type="PROSITE" id="PS50113"/>
    </source>
</evidence>
<dbReference type="AlphaFoldDB" id="A0A1I3LT01"/>
<dbReference type="CDD" id="cd00130">
    <property type="entry name" value="PAS"/>
    <property type="match status" value="1"/>
</dbReference>
<sequence length="357" mass="38556">MNGTAAVPKRREQPGGSDRPQRKLAGVINDQEVIAGFSRVKVAMVLSDPRAEDNPIVYVNAAFEKTTGYDRSAVVGRNCRFLQGEMTDKRDVDRIRTALEAGEDVSVDITNYRADGKPFLNRLTIAPIFDADGEVLYHLGIQKELYASEREESEADAMLVNMRARVQDDLSLVLAGIGEIEGQGDPHAFEAVARRLECLQLAYESIKLADDTKTGVRGIDLGALISRVAAAIAHEEGRAGLRYVQNIEPLAVNLDAAVRSALLLSEVLSNAFHHAFDRLDEGFVELRLTRLASGGLRMVVTDDGVGLPNNAPFPDPDKIGGRLINTLVDGLDATITPVRGAGGTVVMIDIPTGITDV</sequence>
<dbReference type="PROSITE" id="PS50112">
    <property type="entry name" value="PAS"/>
    <property type="match status" value="1"/>
</dbReference>
<feature type="region of interest" description="Disordered" evidence="4">
    <location>
        <begin position="1"/>
        <end position="22"/>
    </location>
</feature>
<dbReference type="Pfam" id="PF13581">
    <property type="entry name" value="HATPase_c_2"/>
    <property type="match status" value="1"/>
</dbReference>
<dbReference type="PANTHER" id="PTHR47429">
    <property type="entry name" value="PROTEIN TWIN LOV 1"/>
    <property type="match status" value="1"/>
</dbReference>
<keyword evidence="3" id="KW-0157">Chromophore</keyword>
<dbReference type="NCBIfam" id="TIGR00229">
    <property type="entry name" value="sensory_box"/>
    <property type="match status" value="1"/>
</dbReference>
<evidence type="ECO:0000256" key="3">
    <source>
        <dbReference type="ARBA" id="ARBA00022991"/>
    </source>
</evidence>
<evidence type="ECO:0000313" key="8">
    <source>
        <dbReference type="Proteomes" id="UP000199110"/>
    </source>
</evidence>
<evidence type="ECO:0000313" key="7">
    <source>
        <dbReference type="EMBL" id="SFI87861.1"/>
    </source>
</evidence>
<dbReference type="OrthoDB" id="489241at2"/>
<dbReference type="Gene3D" id="3.30.450.20">
    <property type="entry name" value="PAS domain"/>
    <property type="match status" value="1"/>
</dbReference>
<evidence type="ECO:0000256" key="4">
    <source>
        <dbReference type="SAM" id="MobiDB-lite"/>
    </source>
</evidence>
<dbReference type="PANTHER" id="PTHR47429:SF2">
    <property type="entry name" value="PROTEIN TWIN LOV 1"/>
    <property type="match status" value="1"/>
</dbReference>
<dbReference type="EMBL" id="FORA01000002">
    <property type="protein sequence ID" value="SFI87861.1"/>
    <property type="molecule type" value="Genomic_DNA"/>
</dbReference>
<dbReference type="InterPro" id="IPR000014">
    <property type="entry name" value="PAS"/>
</dbReference>
<organism evidence="7 8">
    <name type="scientific">Jannaschia pohangensis</name>
    <dbReference type="NCBI Taxonomy" id="390807"/>
    <lineage>
        <taxon>Bacteria</taxon>
        <taxon>Pseudomonadati</taxon>
        <taxon>Pseudomonadota</taxon>
        <taxon>Alphaproteobacteria</taxon>
        <taxon>Rhodobacterales</taxon>
        <taxon>Roseobacteraceae</taxon>
        <taxon>Jannaschia</taxon>
    </lineage>
</organism>
<reference evidence="7 8" key="1">
    <citation type="submission" date="2016-10" db="EMBL/GenBank/DDBJ databases">
        <authorList>
            <person name="de Groot N.N."/>
        </authorList>
    </citation>
    <scope>NUCLEOTIDE SEQUENCE [LARGE SCALE GENOMIC DNA]</scope>
    <source>
        <strain evidence="7 8">DSM 19073</strain>
    </source>
</reference>
<evidence type="ECO:0000259" key="5">
    <source>
        <dbReference type="PROSITE" id="PS50112"/>
    </source>
</evidence>
<dbReference type="PROSITE" id="PS50113">
    <property type="entry name" value="PAC"/>
    <property type="match status" value="1"/>
</dbReference>
<proteinExistence type="predicted"/>
<gene>
    <name evidence="7" type="ORF">SAMN04488095_1625</name>
</gene>
<evidence type="ECO:0000256" key="1">
    <source>
        <dbReference type="ARBA" id="ARBA00022630"/>
    </source>
</evidence>
<dbReference type="Proteomes" id="UP000199110">
    <property type="component" value="Unassembled WGS sequence"/>
</dbReference>
<feature type="domain" description="PAS" evidence="5">
    <location>
        <begin position="29"/>
        <end position="100"/>
    </location>
</feature>
<dbReference type="SUPFAM" id="SSF55874">
    <property type="entry name" value="ATPase domain of HSP90 chaperone/DNA topoisomerase II/histidine kinase"/>
    <property type="match status" value="1"/>
</dbReference>
<dbReference type="InterPro" id="IPR035965">
    <property type="entry name" value="PAS-like_dom_sf"/>
</dbReference>
<keyword evidence="1" id="KW-0285">Flavoprotein</keyword>
<evidence type="ECO:0000256" key="2">
    <source>
        <dbReference type="ARBA" id="ARBA00022643"/>
    </source>
</evidence>
<dbReference type="STRING" id="390807.SAMN04488095_1625"/>
<dbReference type="InterPro" id="IPR003594">
    <property type="entry name" value="HATPase_dom"/>
</dbReference>
<dbReference type="Gene3D" id="3.30.565.10">
    <property type="entry name" value="Histidine kinase-like ATPase, C-terminal domain"/>
    <property type="match status" value="1"/>
</dbReference>
<dbReference type="RefSeq" id="WP_092779135.1">
    <property type="nucleotide sequence ID" value="NZ_FORA01000002.1"/>
</dbReference>
<name>A0A1I3LT01_9RHOB</name>
<accession>A0A1I3LT01</accession>
<keyword evidence="2" id="KW-0288">FMN</keyword>
<dbReference type="InterPro" id="IPR036890">
    <property type="entry name" value="HATPase_C_sf"/>
</dbReference>
<dbReference type="Pfam" id="PF13426">
    <property type="entry name" value="PAS_9"/>
    <property type="match status" value="1"/>
</dbReference>
<protein>
    <submittedName>
        <fullName evidence="7">PAS domain S-box-containing protein</fullName>
    </submittedName>
</protein>
<dbReference type="InterPro" id="IPR000700">
    <property type="entry name" value="PAS-assoc_C"/>
</dbReference>